<evidence type="ECO:0000313" key="3">
    <source>
        <dbReference type="Proteomes" id="UP001295423"/>
    </source>
</evidence>
<proteinExistence type="predicted"/>
<keyword evidence="3" id="KW-1185">Reference proteome</keyword>
<dbReference type="SUPFAM" id="SSF46938">
    <property type="entry name" value="CRAL/TRIO N-terminal domain"/>
    <property type="match status" value="1"/>
</dbReference>
<dbReference type="PANTHER" id="PTHR23324">
    <property type="entry name" value="SEC14 RELATED PROTEIN"/>
    <property type="match status" value="1"/>
</dbReference>
<feature type="domain" description="CRAL-TRIO" evidence="1">
    <location>
        <begin position="141"/>
        <end position="305"/>
    </location>
</feature>
<evidence type="ECO:0000313" key="2">
    <source>
        <dbReference type="EMBL" id="CAJ1923521.1"/>
    </source>
</evidence>
<dbReference type="InterPro" id="IPR051064">
    <property type="entry name" value="SEC14/CRAL-TRIO_domain"/>
</dbReference>
<dbReference type="Proteomes" id="UP001295423">
    <property type="component" value="Unassembled WGS sequence"/>
</dbReference>
<dbReference type="AlphaFoldDB" id="A0AAD2CFF8"/>
<dbReference type="SUPFAM" id="SSF52087">
    <property type="entry name" value="CRAL/TRIO domain"/>
    <property type="match status" value="1"/>
</dbReference>
<dbReference type="InterPro" id="IPR036273">
    <property type="entry name" value="CRAL/TRIO_N_dom_sf"/>
</dbReference>
<dbReference type="InterPro" id="IPR036865">
    <property type="entry name" value="CRAL-TRIO_dom_sf"/>
</dbReference>
<name>A0AAD2CFF8_9STRA</name>
<sequence>MCKPISEPVQVLSSYDERPLVDDLLDKHAKAIASVRENILADDESKAIYEKGDNTKRYDDIWILRYVLSHKGHVKSASKAAMKTIKFREESKLNEAGDLRHRIKQHGVKDSEMMASIEPLPGYQLYNKYCEENAICTTLPDENRGIVVYYDMGKMDQHGLAEGMDAEQMKEMVLYSNEAMFQVVDEITRTTGRLTKVMKIVDMSSTGFRKMNRAFLQRDGASSKASEDYYPQLLACIMVMNGPTWLSTFWSLLRPVIPKRVAEKVDFLPSVAKMKGNKTTLKSILKYVSEENLPEKYAGLNKQWPLPCVSERYVM</sequence>
<dbReference type="SMART" id="SM00516">
    <property type="entry name" value="SEC14"/>
    <property type="match status" value="1"/>
</dbReference>
<dbReference type="GO" id="GO:0005737">
    <property type="term" value="C:cytoplasm"/>
    <property type="evidence" value="ECO:0007669"/>
    <property type="project" value="TreeGrafter"/>
</dbReference>
<comment type="caution">
    <text evidence="2">The sequence shown here is derived from an EMBL/GenBank/DDBJ whole genome shotgun (WGS) entry which is preliminary data.</text>
</comment>
<protein>
    <recommendedName>
        <fullName evidence="1">CRAL-TRIO domain-containing protein</fullName>
    </recommendedName>
</protein>
<dbReference type="InterPro" id="IPR001251">
    <property type="entry name" value="CRAL-TRIO_dom"/>
</dbReference>
<gene>
    <name evidence="2" type="ORF">CYCCA115_LOCUS1034</name>
</gene>
<dbReference type="PROSITE" id="PS50191">
    <property type="entry name" value="CRAL_TRIO"/>
    <property type="match status" value="1"/>
</dbReference>
<dbReference type="CDD" id="cd00170">
    <property type="entry name" value="SEC14"/>
    <property type="match status" value="1"/>
</dbReference>
<dbReference type="Gene3D" id="3.40.525.10">
    <property type="entry name" value="CRAL-TRIO lipid binding domain"/>
    <property type="match status" value="1"/>
</dbReference>
<evidence type="ECO:0000259" key="1">
    <source>
        <dbReference type="PROSITE" id="PS50191"/>
    </source>
</evidence>
<accession>A0AAD2CFF8</accession>
<reference evidence="2" key="1">
    <citation type="submission" date="2023-08" db="EMBL/GenBank/DDBJ databases">
        <authorList>
            <person name="Audoor S."/>
            <person name="Bilcke G."/>
        </authorList>
    </citation>
    <scope>NUCLEOTIDE SEQUENCE</scope>
</reference>
<dbReference type="EMBL" id="CAKOGP040000002">
    <property type="protein sequence ID" value="CAJ1923521.1"/>
    <property type="molecule type" value="Genomic_DNA"/>
</dbReference>
<dbReference type="Pfam" id="PF00650">
    <property type="entry name" value="CRAL_TRIO"/>
    <property type="match status" value="1"/>
</dbReference>
<organism evidence="2 3">
    <name type="scientific">Cylindrotheca closterium</name>
    <dbReference type="NCBI Taxonomy" id="2856"/>
    <lineage>
        <taxon>Eukaryota</taxon>
        <taxon>Sar</taxon>
        <taxon>Stramenopiles</taxon>
        <taxon>Ochrophyta</taxon>
        <taxon>Bacillariophyta</taxon>
        <taxon>Bacillariophyceae</taxon>
        <taxon>Bacillariophycidae</taxon>
        <taxon>Bacillariales</taxon>
        <taxon>Bacillariaceae</taxon>
        <taxon>Cylindrotheca</taxon>
    </lineage>
</organism>
<dbReference type="PANTHER" id="PTHR23324:SF83">
    <property type="entry name" value="SEC14-LIKE PROTEIN 2"/>
    <property type="match status" value="1"/>
</dbReference>